<dbReference type="SUPFAM" id="SSF50044">
    <property type="entry name" value="SH3-domain"/>
    <property type="match status" value="1"/>
</dbReference>
<sequence>MSPFRYSPLRNFRLARFAVILLVAAALPVLAAPNRFISDQLTVELRLKPGDTMPVTGHIAAGAPVEVVSTSPGGWTQVRTRAGQIGWVRSNQVMDVPPIRPRMDQASREFAELREQNQRLRNQVEALETTALQTGPDLERLRAETQRLRDALKLSQEGLHMAEINQKLREDVASLRLEIQALEQQAERLTDRSRRDNFIAGALVMILGTLAGLAIPRLFGLKRPRQWDRW</sequence>
<dbReference type="Gene3D" id="2.30.30.40">
    <property type="entry name" value="SH3 Domains"/>
    <property type="match status" value="1"/>
</dbReference>
<evidence type="ECO:0000256" key="7">
    <source>
        <dbReference type="SAM" id="Phobius"/>
    </source>
</evidence>
<feature type="domain" description="SH3b" evidence="9">
    <location>
        <begin position="32"/>
        <end position="97"/>
    </location>
</feature>
<dbReference type="GO" id="GO:0016020">
    <property type="term" value="C:membrane"/>
    <property type="evidence" value="ECO:0007669"/>
    <property type="project" value="UniProtKB-SubCell"/>
</dbReference>
<dbReference type="InterPro" id="IPR036028">
    <property type="entry name" value="SH3-like_dom_sf"/>
</dbReference>
<dbReference type="SMART" id="SM00287">
    <property type="entry name" value="SH3b"/>
    <property type="match status" value="1"/>
</dbReference>
<feature type="chain" id="PRO_5021415146" evidence="8">
    <location>
        <begin position="32"/>
        <end position="230"/>
    </location>
</feature>
<dbReference type="RefSeq" id="WP_135281506.1">
    <property type="nucleotide sequence ID" value="NZ_SRIO01000006.1"/>
</dbReference>
<evidence type="ECO:0000256" key="4">
    <source>
        <dbReference type="ARBA" id="ARBA00022989"/>
    </source>
</evidence>
<evidence type="ECO:0000256" key="2">
    <source>
        <dbReference type="ARBA" id="ARBA00022692"/>
    </source>
</evidence>
<dbReference type="AlphaFoldDB" id="A0A4Z0FBG1"/>
<keyword evidence="4 7" id="KW-1133">Transmembrane helix</keyword>
<comment type="caution">
    <text evidence="10">The sequence shown here is derived from an EMBL/GenBank/DDBJ whole genome shotgun (WGS) entry which is preliminary data.</text>
</comment>
<evidence type="ECO:0000256" key="1">
    <source>
        <dbReference type="ARBA" id="ARBA00004167"/>
    </source>
</evidence>
<keyword evidence="5 7" id="KW-0472">Membrane</keyword>
<keyword evidence="6" id="KW-0175">Coiled coil</keyword>
<evidence type="ECO:0000256" key="3">
    <source>
        <dbReference type="ARBA" id="ARBA00022729"/>
    </source>
</evidence>
<dbReference type="PROSITE" id="PS51781">
    <property type="entry name" value="SH3B"/>
    <property type="match status" value="1"/>
</dbReference>
<dbReference type="Proteomes" id="UP000297890">
    <property type="component" value="Unassembled WGS sequence"/>
</dbReference>
<dbReference type="InterPro" id="IPR003646">
    <property type="entry name" value="SH3-like_bac-type"/>
</dbReference>
<name>A0A4Z0FBG1_9GAMM</name>
<gene>
    <name evidence="10" type="ORF">E4680_06030</name>
</gene>
<evidence type="ECO:0000256" key="5">
    <source>
        <dbReference type="ARBA" id="ARBA00023136"/>
    </source>
</evidence>
<evidence type="ECO:0000256" key="6">
    <source>
        <dbReference type="SAM" id="Coils"/>
    </source>
</evidence>
<feature type="coiled-coil region" evidence="6">
    <location>
        <begin position="103"/>
        <end position="192"/>
    </location>
</feature>
<keyword evidence="11" id="KW-1185">Reference proteome</keyword>
<evidence type="ECO:0000256" key="8">
    <source>
        <dbReference type="SAM" id="SignalP"/>
    </source>
</evidence>
<proteinExistence type="predicted"/>
<accession>A0A4Z0FBG1</accession>
<keyword evidence="3 8" id="KW-0732">Signal</keyword>
<dbReference type="EMBL" id="SRIO01000006">
    <property type="protein sequence ID" value="TFZ82836.1"/>
    <property type="molecule type" value="Genomic_DNA"/>
</dbReference>
<feature type="signal peptide" evidence="8">
    <location>
        <begin position="1"/>
        <end position="31"/>
    </location>
</feature>
<evidence type="ECO:0000259" key="9">
    <source>
        <dbReference type="PROSITE" id="PS51781"/>
    </source>
</evidence>
<evidence type="ECO:0000313" key="11">
    <source>
        <dbReference type="Proteomes" id="UP000297890"/>
    </source>
</evidence>
<keyword evidence="2 7" id="KW-0812">Transmembrane</keyword>
<dbReference type="InterPro" id="IPR016476">
    <property type="entry name" value="SH3_dom_pro"/>
</dbReference>
<dbReference type="OrthoDB" id="9790951at2"/>
<dbReference type="Pfam" id="PF08239">
    <property type="entry name" value="SH3_3"/>
    <property type="match status" value="1"/>
</dbReference>
<comment type="subcellular location">
    <subcellularLocation>
        <location evidence="1">Membrane</location>
        <topology evidence="1">Single-pass membrane protein</topology>
    </subcellularLocation>
</comment>
<evidence type="ECO:0000313" key="10">
    <source>
        <dbReference type="EMBL" id="TFZ82836.1"/>
    </source>
</evidence>
<dbReference type="NCBIfam" id="TIGR04211">
    <property type="entry name" value="SH3_and_anchor"/>
    <property type="match status" value="1"/>
</dbReference>
<feature type="transmembrane region" description="Helical" evidence="7">
    <location>
        <begin position="198"/>
        <end position="219"/>
    </location>
</feature>
<protein>
    <submittedName>
        <fullName evidence="10">TIGR04211 family SH3 domain-containing protein</fullName>
    </submittedName>
</protein>
<organism evidence="10 11">
    <name type="scientific">Candidatus Macondimonas diazotrophica</name>
    <dbReference type="NCBI Taxonomy" id="2305248"/>
    <lineage>
        <taxon>Bacteria</taxon>
        <taxon>Pseudomonadati</taxon>
        <taxon>Pseudomonadota</taxon>
        <taxon>Gammaproteobacteria</taxon>
        <taxon>Chromatiales</taxon>
        <taxon>Ectothiorhodospiraceae</taxon>
        <taxon>Candidatus Macondimonas</taxon>
    </lineage>
</organism>
<reference evidence="10 11" key="1">
    <citation type="journal article" date="2019" name="ISME J.">
        <title>Candidatus Macondimonas diazotrophica, a novel gammaproteobacterial genus dominating crude-oil-contaminated coastal sediments.</title>
        <authorList>
            <person name="Karthikeyan S."/>
            <person name="Konstantinidis K."/>
        </authorList>
    </citation>
    <scope>NUCLEOTIDE SEQUENCE [LARGE SCALE GENOMIC DNA]</scope>
    <source>
        <strain evidence="10 11">KTK01</strain>
    </source>
</reference>